<proteinExistence type="predicted"/>
<keyword evidence="2" id="KW-1185">Reference proteome</keyword>
<sequence length="111" mass="12418">MLWQILHLVDYEDLQRAHRRLDSVSGPATLVELLLRLFRATDLIRLVFDRLGQRQRFQDVGSVLVSSHPDAAGFGHQSGGEDIMMNRVFAVVSPHFEDLTATTGFPGSLSN</sequence>
<name>A0A7J6BJV9_9TELE</name>
<organism evidence="1 2">
    <name type="scientific">Onychostoma macrolepis</name>
    <dbReference type="NCBI Taxonomy" id="369639"/>
    <lineage>
        <taxon>Eukaryota</taxon>
        <taxon>Metazoa</taxon>
        <taxon>Chordata</taxon>
        <taxon>Craniata</taxon>
        <taxon>Vertebrata</taxon>
        <taxon>Euteleostomi</taxon>
        <taxon>Actinopterygii</taxon>
        <taxon>Neopterygii</taxon>
        <taxon>Teleostei</taxon>
        <taxon>Ostariophysi</taxon>
        <taxon>Cypriniformes</taxon>
        <taxon>Cyprinidae</taxon>
        <taxon>Acrossocheilinae</taxon>
        <taxon>Onychostoma</taxon>
    </lineage>
</organism>
<dbReference type="AlphaFoldDB" id="A0A7J6BJV9"/>
<dbReference type="EMBL" id="JAAMOB010000336">
    <property type="protein sequence ID" value="KAF4094475.1"/>
    <property type="molecule type" value="Genomic_DNA"/>
</dbReference>
<accession>A0A7J6BJV9</accession>
<comment type="caution">
    <text evidence="1">The sequence shown here is derived from an EMBL/GenBank/DDBJ whole genome shotgun (WGS) entry which is preliminary data.</text>
</comment>
<evidence type="ECO:0000313" key="2">
    <source>
        <dbReference type="Proteomes" id="UP000579812"/>
    </source>
</evidence>
<dbReference type="Proteomes" id="UP000579812">
    <property type="component" value="Unassembled WGS sequence"/>
</dbReference>
<gene>
    <name evidence="1" type="ORF">G5714_024662</name>
</gene>
<reference evidence="1 2" key="1">
    <citation type="submission" date="2020-04" db="EMBL/GenBank/DDBJ databases">
        <title>Chromosome-level genome assembly of a cyprinid fish Onychostoma macrolepis by integration of Nanopore Sequencing, Bionano and Hi-C technology.</title>
        <authorList>
            <person name="Wang D."/>
        </authorList>
    </citation>
    <scope>NUCLEOTIDE SEQUENCE [LARGE SCALE GENOMIC DNA]</scope>
    <source>
        <strain evidence="1">SWU-2019</strain>
        <tissue evidence="1">Muscle</tissue>
    </source>
</reference>
<evidence type="ECO:0000313" key="1">
    <source>
        <dbReference type="EMBL" id="KAF4094475.1"/>
    </source>
</evidence>
<protein>
    <submittedName>
        <fullName evidence="1">Uncharacterized protein</fullName>
    </submittedName>
</protein>